<dbReference type="Pfam" id="PF13855">
    <property type="entry name" value="LRR_8"/>
    <property type="match status" value="1"/>
</dbReference>
<dbReference type="PANTHER" id="PTHR43250">
    <property type="entry name" value="EXODEOXYRIBONUCLEASE III"/>
    <property type="match status" value="1"/>
</dbReference>
<dbReference type="InterPro" id="IPR037493">
    <property type="entry name" value="ExoIII-like"/>
</dbReference>
<accession>T1EPW1</accession>
<reference evidence="1 3" key="2">
    <citation type="journal article" date="2013" name="Nature">
        <title>Insights into bilaterian evolution from three spiralian genomes.</title>
        <authorList>
            <person name="Simakov O."/>
            <person name="Marletaz F."/>
            <person name="Cho S.J."/>
            <person name="Edsinger-Gonzales E."/>
            <person name="Havlak P."/>
            <person name="Hellsten U."/>
            <person name="Kuo D.H."/>
            <person name="Larsson T."/>
            <person name="Lv J."/>
            <person name="Arendt D."/>
            <person name="Savage R."/>
            <person name="Osoegawa K."/>
            <person name="de Jong P."/>
            <person name="Grimwood J."/>
            <person name="Chapman J.A."/>
            <person name="Shapiro H."/>
            <person name="Aerts A."/>
            <person name="Otillar R.P."/>
            <person name="Terry A.Y."/>
            <person name="Boore J.L."/>
            <person name="Grigoriev I.V."/>
            <person name="Lindberg D.R."/>
            <person name="Seaver E.C."/>
            <person name="Weisblat D.A."/>
            <person name="Putnam N.H."/>
            <person name="Rokhsar D.S."/>
        </authorList>
    </citation>
    <scope>NUCLEOTIDE SEQUENCE</scope>
</reference>
<dbReference type="HOGENOM" id="CLU_1039288_0_0_1"/>
<dbReference type="EMBL" id="KB096324">
    <property type="protein sequence ID" value="ESO06035.1"/>
    <property type="molecule type" value="Genomic_DNA"/>
</dbReference>
<dbReference type="AlphaFoldDB" id="T1EPW1"/>
<evidence type="ECO:0000313" key="1">
    <source>
        <dbReference type="EMBL" id="ESO06035.1"/>
    </source>
</evidence>
<dbReference type="InParanoid" id="T1EPW1"/>
<dbReference type="KEGG" id="hro:HELRODRAFT_160150"/>
<dbReference type="CTD" id="20198611"/>
<gene>
    <name evidence="2" type="primary">20198611</name>
    <name evidence="1" type="ORF">HELRODRAFT_160150</name>
</gene>
<sequence>MALSIRQKRVRSIPGDLVHGVAVQGPVDGLATGTPLYSVAVQGAMDGRITCRPRDWRFGTWNVGTLTGRSLEKVEELQRRMVDVAALQEIRWKGEGTRPLSANQKELLMKLNHSSSNHFFSSDNSYKNLYLQLPLLFADCLQELDLSGNALSCVPEALSTMKELKRIDLSNNPALKDLPEGLCDLFNLEMLLLEGIEFSDVKLTEMAKNGFSTKMVQAYLRKRNKVCVQYHRLQVAILGKKKAHPKANQITKTYNVLQIPRLSDGISK</sequence>
<dbReference type="Proteomes" id="UP000015101">
    <property type="component" value="Unassembled WGS sequence"/>
</dbReference>
<organism evidence="2 3">
    <name type="scientific">Helobdella robusta</name>
    <name type="common">Californian leech</name>
    <dbReference type="NCBI Taxonomy" id="6412"/>
    <lineage>
        <taxon>Eukaryota</taxon>
        <taxon>Metazoa</taxon>
        <taxon>Spiralia</taxon>
        <taxon>Lophotrochozoa</taxon>
        <taxon>Annelida</taxon>
        <taxon>Clitellata</taxon>
        <taxon>Hirudinea</taxon>
        <taxon>Rhynchobdellida</taxon>
        <taxon>Glossiphoniidae</taxon>
        <taxon>Helobdella</taxon>
    </lineage>
</organism>
<dbReference type="PANTHER" id="PTHR43250:SF2">
    <property type="entry name" value="EXODEOXYRIBONUCLEASE III"/>
    <property type="match status" value="1"/>
</dbReference>
<dbReference type="InterPro" id="IPR032675">
    <property type="entry name" value="LRR_dom_sf"/>
</dbReference>
<dbReference type="STRING" id="6412.T1EPW1"/>
<keyword evidence="3" id="KW-1185">Reference proteome</keyword>
<evidence type="ECO:0000313" key="2">
    <source>
        <dbReference type="EnsemblMetazoa" id="HelroP160150"/>
    </source>
</evidence>
<dbReference type="EMBL" id="AMQM01000518">
    <property type="status" value="NOT_ANNOTATED_CDS"/>
    <property type="molecule type" value="Genomic_DNA"/>
</dbReference>
<dbReference type="EnsemblMetazoa" id="HelroT160150">
    <property type="protein sequence ID" value="HelroP160150"/>
    <property type="gene ID" value="HelroG160150"/>
</dbReference>
<dbReference type="GeneID" id="20198611"/>
<reference evidence="3" key="1">
    <citation type="submission" date="2012-12" db="EMBL/GenBank/DDBJ databases">
        <authorList>
            <person name="Hellsten U."/>
            <person name="Grimwood J."/>
            <person name="Chapman J.A."/>
            <person name="Shapiro H."/>
            <person name="Aerts A."/>
            <person name="Otillar R.P."/>
            <person name="Terry A.Y."/>
            <person name="Boore J.L."/>
            <person name="Simakov O."/>
            <person name="Marletaz F."/>
            <person name="Cho S.-J."/>
            <person name="Edsinger-Gonzales E."/>
            <person name="Havlak P."/>
            <person name="Kuo D.-H."/>
            <person name="Larsson T."/>
            <person name="Lv J."/>
            <person name="Arendt D."/>
            <person name="Savage R."/>
            <person name="Osoegawa K."/>
            <person name="de Jong P."/>
            <person name="Lindberg D.R."/>
            <person name="Seaver E.C."/>
            <person name="Weisblat D.A."/>
            <person name="Putnam N.H."/>
            <person name="Grigoriev I.V."/>
            <person name="Rokhsar D.S."/>
        </authorList>
    </citation>
    <scope>NUCLEOTIDE SEQUENCE</scope>
</reference>
<reference evidence="2" key="3">
    <citation type="submission" date="2015-06" db="UniProtKB">
        <authorList>
            <consortium name="EnsemblMetazoa"/>
        </authorList>
    </citation>
    <scope>IDENTIFICATION</scope>
</reference>
<dbReference type="OrthoDB" id="1060944at2759"/>
<proteinExistence type="predicted"/>
<dbReference type="RefSeq" id="XP_009015403.1">
    <property type="nucleotide sequence ID" value="XM_009017155.1"/>
</dbReference>
<dbReference type="SUPFAM" id="SSF52058">
    <property type="entry name" value="L domain-like"/>
    <property type="match status" value="1"/>
</dbReference>
<dbReference type="GO" id="GO:0006281">
    <property type="term" value="P:DNA repair"/>
    <property type="evidence" value="ECO:0007669"/>
    <property type="project" value="InterPro"/>
</dbReference>
<dbReference type="GO" id="GO:0008311">
    <property type="term" value="F:double-stranded DNA 3'-5' DNA exonuclease activity"/>
    <property type="evidence" value="ECO:0007669"/>
    <property type="project" value="InterPro"/>
</dbReference>
<dbReference type="InterPro" id="IPR001611">
    <property type="entry name" value="Leu-rich_rpt"/>
</dbReference>
<name>T1EPW1_HELRO</name>
<dbReference type="Gene3D" id="3.80.10.10">
    <property type="entry name" value="Ribonuclease Inhibitor"/>
    <property type="match status" value="1"/>
</dbReference>
<protein>
    <submittedName>
        <fullName evidence="1 2">Uncharacterized protein</fullName>
    </submittedName>
</protein>
<evidence type="ECO:0000313" key="3">
    <source>
        <dbReference type="Proteomes" id="UP000015101"/>
    </source>
</evidence>